<dbReference type="PANTHER" id="PTHR12029">
    <property type="entry name" value="RNA METHYLTRANSFERASE"/>
    <property type="match status" value="1"/>
</dbReference>
<dbReference type="GO" id="GO:0016423">
    <property type="term" value="F:tRNA (guanine) methyltransferase activity"/>
    <property type="evidence" value="ECO:0007669"/>
    <property type="project" value="TreeGrafter"/>
</dbReference>
<dbReference type="EMBL" id="WJXA01000011">
    <property type="protein sequence ID" value="KAF7128075.1"/>
    <property type="molecule type" value="Genomic_DNA"/>
</dbReference>
<sequence length="1751" mass="195975">MSATEAVPMAAALVAALSNSFRQVPPAAVPAMLDCVLASTGISPSFLCSSLLDAFPSLTEGNANIGFKQPNYVRSFVVALCHLLKKSGANLGALKSFVWKILVPLMKLVHAHGWEIINETADSFFDVVTETNTWNYLEATLVPFLLRSVGLSMGMLQSEEMAIYGWNGCSLTDTEGSMMSQSGSLPLHISCHILSSMLDSATESQCAHGNPSKSSLAKETCEETLAKNLLWDICNMAVRMLLQSVEHRSCAIQILLPNILKAFVAHHAFKISVCGQTYVLCRMYFFKKSWACCRKLFTLGPAERRDSYSLLSLYLTSFSCTDGHEADDVGDREERFDIREDNEFWEEMKKGLVDKEGLVRKQSLHILKEMLQISEGSLGYSGFSETASSRKSSMPDSLTKRGRWADKEAKSLGVGKICDSLYPSLNSQERWGAFFLLYEMLEEYGTHLVEAAWNHQITLLLYSSFPCDDSLSGVLDQNHMEASTDIFGWLSILWERGFLHDNPHVRCLIMESFLGIDWKIYGNCSELVPEAFVLGPFIQGLNDPVHHKDFGSKGVYSSRTMDGATKFMCQYASNLYLSYRKGVAFLTNLASAAKKQSLGRAGLMGLAECITSAACAVKIHCENEVESSKCAPFDPMQVPSATPNSFHCSKADLLDVLRFIIESSKQHFNHNYRLRVCEKVLDAAASVVHTFDVSLEILLHFISAVPREFTDFGGSLRAKVRNWLCACDDKHCTSNCCCTLVKLLKSLCDFPRNFIGLHGSVSVSINYDDEELDAWELEAIRWARVVFLVIKEDHHLDPILTVIRTYGNDVCKQEIQLECVPVKYLILLLSLIQELQIMQQRVADTRKKGRTKSKLDLLCKGELFSSAEIRVIVEKFVQLCVSILEGLVSFAISSSSIFWSGVLEATNLPCSIKGKLGGPSQRRLPFSATTAVLQAIMLVKAVAVVSLWCVQSENDGLLNFAFNFLWNFFWKIVSLPTSDSEAEAEIQLAAYEALAHVLKAVVSGFSSLALNLIMENHISSSLSAEGKSVLDSLVLSFLQNINTLIAVEILVQTRRATLMNWKWICLEYLLSIPRHAFENGVHIQTSCWFFSDSTLRLVFRDLVDSLENAGEASTLPMLRSIRLVLELFNPGRMCSAVSSSDGIDVQMMWHLVRSSWIMHVSCNKRRVAPIAALLSCVLHYSVFDKECMHETNNSPGPLKWFIENILKEGTKSPRTIRLAALHLTGLWLLNPKTIKYYMKELKLLTLYGSVAFDEDFEAELAENHDVRREVSLLAKSPDLELTEAFINTELYARVSVAVLFYKLADLAVMVGSKLEDSNCQAALESGKMFLLDLLDFAVNDKDLAKELYKKYSGVHRRKVRAWQMICILSPFVDKNIMLDVTCSLHVALYRNNLPAVRQYLETVAINIYMKFPSLAREQLVPIFQDYDMRPQALSSYVFIAANVILHASATVQSSHLVELLPPIIPLLTSHHHSLRGFSQLLVYQVLNKLLPPLDSNSHEIVTLERRCFEDLKRYLAKNSDCTRLRASMEGYLDAFNPKESMTPAGIFSSRVEELQFECVPTSLMEQVAAFLNDVREDLRYSMAKDAETINNECLRIHEDPLSVKTSVNADKEKLPAMLPKDLPLDFQKKVTISKHGRQDTDSEILLGKNDTSKSLREMEKEDQLLDDLLHSRSLAVEKIRGNRQHFILVASLLDRIPNLAGLARTCEVFKAAGLAIADANVVDDKQFQLIRSAEAAMQMPSRSAEPLGCSC</sequence>
<comment type="caution">
    <text evidence="1">The sequence shown here is derived from an EMBL/GenBank/DDBJ whole genome shotgun (WGS) entry which is preliminary data.</text>
</comment>
<dbReference type="PANTHER" id="PTHR12029:SF11">
    <property type="entry name" value="METHYLTRANSFERASE TARBP1-RELATED"/>
    <property type="match status" value="1"/>
</dbReference>
<organism evidence="1 2">
    <name type="scientific">Rhododendron simsii</name>
    <name type="common">Sims's rhododendron</name>
    <dbReference type="NCBI Taxonomy" id="118357"/>
    <lineage>
        <taxon>Eukaryota</taxon>
        <taxon>Viridiplantae</taxon>
        <taxon>Streptophyta</taxon>
        <taxon>Embryophyta</taxon>
        <taxon>Tracheophyta</taxon>
        <taxon>Spermatophyta</taxon>
        <taxon>Magnoliopsida</taxon>
        <taxon>eudicotyledons</taxon>
        <taxon>Gunneridae</taxon>
        <taxon>Pentapetalae</taxon>
        <taxon>asterids</taxon>
        <taxon>Ericales</taxon>
        <taxon>Ericaceae</taxon>
        <taxon>Ericoideae</taxon>
        <taxon>Rhodoreae</taxon>
        <taxon>Rhododendron</taxon>
    </lineage>
</organism>
<evidence type="ECO:0008006" key="3">
    <source>
        <dbReference type="Google" id="ProtNLM"/>
    </source>
</evidence>
<dbReference type="InterPro" id="IPR016024">
    <property type="entry name" value="ARM-type_fold"/>
</dbReference>
<name>A0A834L902_RHOSS</name>
<dbReference type="SUPFAM" id="SSF48371">
    <property type="entry name" value="ARM repeat"/>
    <property type="match status" value="1"/>
</dbReference>
<dbReference type="Proteomes" id="UP000626092">
    <property type="component" value="Unassembled WGS sequence"/>
</dbReference>
<dbReference type="OrthoDB" id="241340at2759"/>
<gene>
    <name evidence="1" type="ORF">RHSIM_Rhsim11G0002100</name>
</gene>
<protein>
    <recommendedName>
        <fullName evidence="3">tRNA/rRNA methyltransferase SpoU type domain-containing protein</fullName>
    </recommendedName>
</protein>
<dbReference type="InterPro" id="IPR045330">
    <property type="entry name" value="TRM3/TARBP1"/>
</dbReference>
<dbReference type="GO" id="GO:0030488">
    <property type="term" value="P:tRNA methylation"/>
    <property type="evidence" value="ECO:0007669"/>
    <property type="project" value="TreeGrafter"/>
</dbReference>
<reference evidence="1" key="1">
    <citation type="submission" date="2019-11" db="EMBL/GenBank/DDBJ databases">
        <authorList>
            <person name="Liu Y."/>
            <person name="Hou J."/>
            <person name="Li T.-Q."/>
            <person name="Guan C.-H."/>
            <person name="Wu X."/>
            <person name="Wu H.-Z."/>
            <person name="Ling F."/>
            <person name="Zhang R."/>
            <person name="Shi X.-G."/>
            <person name="Ren J.-P."/>
            <person name="Chen E.-F."/>
            <person name="Sun J.-M."/>
        </authorList>
    </citation>
    <scope>NUCLEOTIDE SEQUENCE</scope>
    <source>
        <strain evidence="1">Adult_tree_wgs_1</strain>
        <tissue evidence="1">Leaves</tissue>
    </source>
</reference>
<evidence type="ECO:0000313" key="1">
    <source>
        <dbReference type="EMBL" id="KAF7128075.1"/>
    </source>
</evidence>
<keyword evidence="2" id="KW-1185">Reference proteome</keyword>
<accession>A0A834L902</accession>
<evidence type="ECO:0000313" key="2">
    <source>
        <dbReference type="Proteomes" id="UP000626092"/>
    </source>
</evidence>
<proteinExistence type="predicted"/>